<protein>
    <recommendedName>
        <fullName evidence="4">Transmembrane protein</fullName>
    </recommendedName>
</protein>
<evidence type="ECO:0000256" key="1">
    <source>
        <dbReference type="SAM" id="MobiDB-lite"/>
    </source>
</evidence>
<name>A0A6G8MXF1_9VIRU</name>
<evidence type="ECO:0000313" key="3">
    <source>
        <dbReference type="Proteomes" id="UP001224087"/>
    </source>
</evidence>
<evidence type="ECO:0008006" key="4">
    <source>
        <dbReference type="Google" id="ProtNLM"/>
    </source>
</evidence>
<sequence length="136" mass="15887">MFDTLLIVFVFVLSYFSLIRRSKKDRQTLLLDRLERYLDRVAPETEEEEPADAEEEDGEEVSQEEEEEGDEEKEEEDPLTLLSKTFLDATGNSKDTEKLVQVSRELLKENLGAFMNQENQKEFAKIFGQLSEFVRL</sequence>
<reference evidence="2" key="1">
    <citation type="submission" date="2019-12" db="EMBL/GenBank/DDBJ databases">
        <title>The DNA Methylation Landscape of Giant Viruses.</title>
        <authorList>
            <person name="Jeudy S."/>
            <person name="Rigou S."/>
            <person name="Alempic J.-M."/>
            <person name="Claverie J.-M."/>
            <person name="Abergel C."/>
            <person name="Legendre M."/>
        </authorList>
    </citation>
    <scope>NUCLEOTIDE SEQUENCE</scope>
    <source>
        <strain evidence="2">P4</strain>
    </source>
</reference>
<organism evidence="2 3">
    <name type="scientific">Cedratvirus kamchatka</name>
    <dbReference type="NCBI Taxonomy" id="2716914"/>
    <lineage>
        <taxon>Viruses</taxon>
        <taxon>Pithoviruses</taxon>
        <taxon>Orthocedratvirinae</taxon>
        <taxon>Alphacedratvirus</taxon>
        <taxon>Alphacedratvirus rossiense</taxon>
    </lineage>
</organism>
<feature type="compositionally biased region" description="Acidic residues" evidence="1">
    <location>
        <begin position="44"/>
        <end position="78"/>
    </location>
</feature>
<gene>
    <name evidence="2" type="primary">ck171</name>
</gene>
<keyword evidence="3" id="KW-1185">Reference proteome</keyword>
<dbReference type="EMBL" id="MN873693">
    <property type="protein sequence ID" value="QIN54296.1"/>
    <property type="molecule type" value="Genomic_DNA"/>
</dbReference>
<accession>A0A6G8MXF1</accession>
<evidence type="ECO:0000313" key="2">
    <source>
        <dbReference type="EMBL" id="QIN54296.1"/>
    </source>
</evidence>
<feature type="region of interest" description="Disordered" evidence="1">
    <location>
        <begin position="40"/>
        <end position="89"/>
    </location>
</feature>
<proteinExistence type="predicted"/>
<dbReference type="Proteomes" id="UP001224087">
    <property type="component" value="Segment"/>
</dbReference>